<evidence type="ECO:0000256" key="1">
    <source>
        <dbReference type="SAM" id="Phobius"/>
    </source>
</evidence>
<dbReference type="OMA" id="SERQQFP"/>
<dbReference type="AlphaFoldDB" id="C4R799"/>
<dbReference type="Proteomes" id="UP000000314">
    <property type="component" value="Chromosome 4"/>
</dbReference>
<protein>
    <submittedName>
        <fullName evidence="2">Uncharacterized protein</fullName>
    </submittedName>
</protein>
<keyword evidence="1" id="KW-0812">Transmembrane</keyword>
<gene>
    <name evidence="2" type="ordered locus">PAS_chr4_0245</name>
</gene>
<evidence type="ECO:0000313" key="2">
    <source>
        <dbReference type="EMBL" id="CAY71474.1"/>
    </source>
</evidence>
<dbReference type="STRING" id="644223.C4R799"/>
<dbReference type="HOGENOM" id="CLU_1310959_0_0_1"/>
<dbReference type="RefSeq" id="XP_002493653.1">
    <property type="nucleotide sequence ID" value="XM_002493608.1"/>
</dbReference>
<feature type="transmembrane region" description="Helical" evidence="1">
    <location>
        <begin position="136"/>
        <end position="156"/>
    </location>
</feature>
<proteinExistence type="predicted"/>
<name>C4R799_KOMPG</name>
<keyword evidence="1" id="KW-1133">Transmembrane helix</keyword>
<dbReference type="InParanoid" id="C4R799"/>
<dbReference type="OrthoDB" id="3977206at2759"/>
<dbReference type="KEGG" id="ppa:PAS_chr4_0245"/>
<evidence type="ECO:0000313" key="3">
    <source>
        <dbReference type="Proteomes" id="UP000000314"/>
    </source>
</evidence>
<dbReference type="GeneID" id="8200914"/>
<sequence>MSETTAEQTVVEQFHLPQPFWPTTKTKEGEYVPKDSIREASKVFIGSGVLLGGMHFRRLMQYKKGSARPGLAKYLNLFSLSKSQLIGFPVALGAFSFLSHSFANLQEGQTATGEFAASSIASLIGLSIFRTKKPLSSNVAIAVGMGSLFGFLTWAGNFNLGDNSYRAALEAGNGNEGGFDNKVIKTERQGFWEGVYRRPLSQTVEDLGEGRGIITQ</sequence>
<reference evidence="2 3" key="1">
    <citation type="journal article" date="2009" name="Nat. Biotechnol.">
        <title>Genome sequence of the recombinant protein production host Pichia pastoris.</title>
        <authorList>
            <person name="De Schutter K."/>
            <person name="Lin Y.C."/>
            <person name="Tiels P."/>
            <person name="Van Hecke A."/>
            <person name="Glinka S."/>
            <person name="Weber-Lehmann J."/>
            <person name="Rouze P."/>
            <person name="Van de Peer Y."/>
            <person name="Callewaert N."/>
        </authorList>
    </citation>
    <scope>NUCLEOTIDE SEQUENCE [LARGE SCALE GENOMIC DNA]</scope>
    <source>
        <strain evidence="3">GS115 / ATCC 20864</strain>
    </source>
</reference>
<dbReference type="EMBL" id="FN392322">
    <property type="protein sequence ID" value="CAY71474.1"/>
    <property type="molecule type" value="Genomic_DNA"/>
</dbReference>
<accession>C4R799</accession>
<keyword evidence="3" id="KW-1185">Reference proteome</keyword>
<keyword evidence="1" id="KW-0472">Membrane</keyword>
<organism evidence="2 3">
    <name type="scientific">Komagataella phaffii (strain GS115 / ATCC 20864)</name>
    <name type="common">Yeast</name>
    <name type="synonym">Pichia pastoris</name>
    <dbReference type="NCBI Taxonomy" id="644223"/>
    <lineage>
        <taxon>Eukaryota</taxon>
        <taxon>Fungi</taxon>
        <taxon>Dikarya</taxon>
        <taxon>Ascomycota</taxon>
        <taxon>Saccharomycotina</taxon>
        <taxon>Pichiomycetes</taxon>
        <taxon>Pichiales</taxon>
        <taxon>Pichiaceae</taxon>
        <taxon>Komagataella</taxon>
    </lineage>
</organism>